<name>A0AAV2YQC0_9STRA</name>
<sequence>EGAARRDGTPCGGFKCSGVVTERKLLHWVNAIPLTACLLVEDLRELRFGDVLAQITRWIQSDARADPTTSTLAYTSAKDAVQAAVQFAAKQSQSEDGDVLYIVNEGRCAQRVLDGDVDAIVAVVHVLKRVSDALAPPDCVSHQPTHAALTIALGSSLDVPEQSPPTARATSAGQRRRERLNLEITRSDGEQSPPELKPPSKWVRRQHVGRVSQRRVNQVDDAANRQGIYPSFCAEEMGGLRVYGMLDPKPKPGRVASANAQPSHATAVRTCSRSARRAPCSGPKAPDVASPNRAVESVDLRPSSAQRLPDPDTAIAWQVCQWMASLGIAVDQTQFFQHNWTQQTVSFKDAPPRTRLRATSVKPFADGVLLCRIAAAIAHRHGGISARNRLRPCPEAGGGLGIQGCVVAPVSPAQKRHNLSLAVAVLKEFQAFQLQPYAGDASLLWNLFAMDAQENDDEVDEERQRKQSSSVWRVLSHIRERARHLDRGKRASRGAAQAWSSICAGPSSPSASANAPRSQRCPHVTAQQMRTVDDWLKEFRANPNVSGTTVGVLQDTLRNGVTL</sequence>
<dbReference type="EMBL" id="DAKRPA010000199">
    <property type="protein sequence ID" value="DAZ95574.1"/>
    <property type="molecule type" value="Genomic_DNA"/>
</dbReference>
<evidence type="ECO:0000313" key="2">
    <source>
        <dbReference type="EMBL" id="DAZ95574.1"/>
    </source>
</evidence>
<feature type="compositionally biased region" description="Polar residues" evidence="1">
    <location>
        <begin position="258"/>
        <end position="273"/>
    </location>
</feature>
<feature type="region of interest" description="Disordered" evidence="1">
    <location>
        <begin position="253"/>
        <end position="307"/>
    </location>
</feature>
<dbReference type="Proteomes" id="UP001146120">
    <property type="component" value="Unassembled WGS sequence"/>
</dbReference>
<feature type="compositionally biased region" description="Basic and acidic residues" evidence="1">
    <location>
        <begin position="179"/>
        <end position="189"/>
    </location>
</feature>
<organism evidence="2 3">
    <name type="scientific">Lagenidium giganteum</name>
    <dbReference type="NCBI Taxonomy" id="4803"/>
    <lineage>
        <taxon>Eukaryota</taxon>
        <taxon>Sar</taxon>
        <taxon>Stramenopiles</taxon>
        <taxon>Oomycota</taxon>
        <taxon>Peronosporomycetes</taxon>
        <taxon>Pythiales</taxon>
        <taxon>Pythiaceae</taxon>
    </lineage>
</organism>
<feature type="non-terminal residue" evidence="2">
    <location>
        <position position="563"/>
    </location>
</feature>
<feature type="non-terminal residue" evidence="2">
    <location>
        <position position="1"/>
    </location>
</feature>
<dbReference type="AlphaFoldDB" id="A0AAV2YQC0"/>
<evidence type="ECO:0000256" key="1">
    <source>
        <dbReference type="SAM" id="MobiDB-lite"/>
    </source>
</evidence>
<accession>A0AAV2YQC0</accession>
<protein>
    <submittedName>
        <fullName evidence="2">Uncharacterized protein</fullName>
    </submittedName>
</protein>
<proteinExistence type="predicted"/>
<keyword evidence="3" id="KW-1185">Reference proteome</keyword>
<comment type="caution">
    <text evidence="2">The sequence shown here is derived from an EMBL/GenBank/DDBJ whole genome shotgun (WGS) entry which is preliminary data.</text>
</comment>
<reference evidence="2" key="1">
    <citation type="submission" date="2022-11" db="EMBL/GenBank/DDBJ databases">
        <authorList>
            <person name="Morgan W.R."/>
            <person name="Tartar A."/>
        </authorList>
    </citation>
    <scope>NUCLEOTIDE SEQUENCE</scope>
    <source>
        <strain evidence="2">ARSEF 373</strain>
    </source>
</reference>
<feature type="region of interest" description="Disordered" evidence="1">
    <location>
        <begin position="155"/>
        <end position="206"/>
    </location>
</feature>
<evidence type="ECO:0000313" key="3">
    <source>
        <dbReference type="Proteomes" id="UP001146120"/>
    </source>
</evidence>
<feature type="compositionally biased region" description="Polar residues" evidence="1">
    <location>
        <begin position="164"/>
        <end position="173"/>
    </location>
</feature>
<gene>
    <name evidence="2" type="ORF">N0F65_005890</name>
</gene>
<reference evidence="2" key="2">
    <citation type="journal article" date="2023" name="Microbiol Resour">
        <title>Decontamination and Annotation of the Draft Genome Sequence of the Oomycete Lagenidium giganteum ARSEF 373.</title>
        <authorList>
            <person name="Morgan W.R."/>
            <person name="Tartar A."/>
        </authorList>
    </citation>
    <scope>NUCLEOTIDE SEQUENCE</scope>
    <source>
        <strain evidence="2">ARSEF 373</strain>
    </source>
</reference>